<name>A0A2V4B956_9PSEU</name>
<evidence type="ECO:0000313" key="4">
    <source>
        <dbReference type="Proteomes" id="UP000249915"/>
    </source>
</evidence>
<protein>
    <submittedName>
        <fullName evidence="3">Uncharacterized protein</fullName>
    </submittedName>
</protein>
<feature type="compositionally biased region" description="Low complexity" evidence="1">
    <location>
        <begin position="116"/>
        <end position="137"/>
    </location>
</feature>
<keyword evidence="4" id="KW-1185">Reference proteome</keyword>
<keyword evidence="2" id="KW-0472">Membrane</keyword>
<evidence type="ECO:0000313" key="3">
    <source>
        <dbReference type="EMBL" id="PXY31797.1"/>
    </source>
</evidence>
<proteinExistence type="predicted"/>
<feature type="region of interest" description="Disordered" evidence="1">
    <location>
        <begin position="70"/>
        <end position="149"/>
    </location>
</feature>
<evidence type="ECO:0000256" key="1">
    <source>
        <dbReference type="SAM" id="MobiDB-lite"/>
    </source>
</evidence>
<dbReference type="Proteomes" id="UP000249915">
    <property type="component" value="Unassembled WGS sequence"/>
</dbReference>
<keyword evidence="2" id="KW-1133">Transmembrane helix</keyword>
<keyword evidence="2" id="KW-0812">Transmembrane</keyword>
<dbReference type="EMBL" id="MASW01000001">
    <property type="protein sequence ID" value="PXY31797.1"/>
    <property type="molecule type" value="Genomic_DNA"/>
</dbReference>
<comment type="caution">
    <text evidence="3">The sequence shown here is derived from an EMBL/GenBank/DDBJ whole genome shotgun (WGS) entry which is preliminary data.</text>
</comment>
<feature type="transmembrane region" description="Helical" evidence="2">
    <location>
        <begin position="45"/>
        <end position="66"/>
    </location>
</feature>
<reference evidence="3 4" key="1">
    <citation type="submission" date="2016-07" db="EMBL/GenBank/DDBJ databases">
        <title>Draft genome sequence of Prauserella muralis DSM 45305, isolated from a mould-covered wall in an indoor environment.</title>
        <authorList>
            <person name="Ruckert C."/>
            <person name="Albersmeier A."/>
            <person name="Jiang C.-L."/>
            <person name="Jiang Y."/>
            <person name="Kalinowski J."/>
            <person name="Schneider O."/>
            <person name="Winkler A."/>
            <person name="Zotchev S.B."/>
        </authorList>
    </citation>
    <scope>NUCLEOTIDE SEQUENCE [LARGE SCALE GENOMIC DNA]</scope>
    <source>
        <strain evidence="3 4">DSM 45305</strain>
    </source>
</reference>
<organism evidence="3 4">
    <name type="scientific">Prauserella muralis</name>
    <dbReference type="NCBI Taxonomy" id="588067"/>
    <lineage>
        <taxon>Bacteria</taxon>
        <taxon>Bacillati</taxon>
        <taxon>Actinomycetota</taxon>
        <taxon>Actinomycetes</taxon>
        <taxon>Pseudonocardiales</taxon>
        <taxon>Pseudonocardiaceae</taxon>
        <taxon>Prauserella</taxon>
    </lineage>
</organism>
<dbReference type="RefSeq" id="WP_112279832.1">
    <property type="nucleotide sequence ID" value="NZ_MASW01000001.1"/>
</dbReference>
<dbReference type="AlphaFoldDB" id="A0A2V4B956"/>
<dbReference type="OrthoDB" id="3695075at2"/>
<accession>A0A2V4B956</accession>
<evidence type="ECO:0000256" key="2">
    <source>
        <dbReference type="SAM" id="Phobius"/>
    </source>
</evidence>
<gene>
    <name evidence="3" type="ORF">BAY60_05500</name>
</gene>
<sequence>MTDRDDQLDAELRRLFDDERLGLLPKPDAAQSVVAGARRIRRRRAAMAGSGGALVVLALVGGGLLLGGQRQPMETPDAHIAAPPAGTGGTSSVTTTAQPTSPPQVRSLPGTPPVDSSSESESPATSSRQSTARTTSSLPPDASTLRAAPVFGPESYQKLTLGMSYRDAAATGMLAGADQSPPPENACSTYRLAEGATAIRDVTISGSAGVVVIRAGEAVTPEGIGAGSSLDQVRAAYPDLASESAGYSASAGANSRYFFTASDDSVTEVQLRASGSSC</sequence>